<reference evidence="5" key="1">
    <citation type="journal article" date="2014" name="Int. J. Syst. Evol. Microbiol.">
        <title>Complete genome sequence of Corynebacterium casei LMG S-19264T (=DSM 44701T), isolated from a smear-ripened cheese.</title>
        <authorList>
            <consortium name="US DOE Joint Genome Institute (JGI-PGF)"/>
            <person name="Walter F."/>
            <person name="Albersmeier A."/>
            <person name="Kalinowski J."/>
            <person name="Ruckert C."/>
        </authorList>
    </citation>
    <scope>NUCLEOTIDE SEQUENCE</scope>
    <source>
        <strain evidence="5">CGMCC 1.8984</strain>
    </source>
</reference>
<dbReference type="Pfam" id="PF10708">
    <property type="entry name" value="DUF2510"/>
    <property type="match status" value="1"/>
</dbReference>
<dbReference type="InterPro" id="IPR029050">
    <property type="entry name" value="Immunoprotect_excell_Ig-like"/>
</dbReference>
<feature type="domain" description="DUF2510" evidence="4">
    <location>
        <begin position="6"/>
        <end position="36"/>
    </location>
</feature>
<proteinExistence type="predicted"/>
<comment type="caution">
    <text evidence="5">The sequence shown here is derived from an EMBL/GenBank/DDBJ whole genome shotgun (WGS) entry which is preliminary data.</text>
</comment>
<organism evidence="5 6">
    <name type="scientific">Agromyces bauzanensis</name>
    <dbReference type="NCBI Taxonomy" id="1308924"/>
    <lineage>
        <taxon>Bacteria</taxon>
        <taxon>Bacillati</taxon>
        <taxon>Actinomycetota</taxon>
        <taxon>Actinomycetes</taxon>
        <taxon>Micrococcales</taxon>
        <taxon>Microbacteriaceae</taxon>
        <taxon>Agromyces</taxon>
    </lineage>
</organism>
<keyword evidence="3" id="KW-0812">Transmembrane</keyword>
<dbReference type="InterPro" id="IPR018929">
    <property type="entry name" value="DUF2510"/>
</dbReference>
<evidence type="ECO:0000313" key="5">
    <source>
        <dbReference type="EMBL" id="GGJ68554.1"/>
    </source>
</evidence>
<evidence type="ECO:0000256" key="1">
    <source>
        <dbReference type="ARBA" id="ARBA00022729"/>
    </source>
</evidence>
<dbReference type="AlphaFoldDB" id="A0A917UMP1"/>
<evidence type="ECO:0000259" key="4">
    <source>
        <dbReference type="Pfam" id="PF10708"/>
    </source>
</evidence>
<feature type="region of interest" description="Disordered" evidence="2">
    <location>
        <begin position="1"/>
        <end position="53"/>
    </location>
</feature>
<dbReference type="EMBL" id="BMMD01000001">
    <property type="protein sequence ID" value="GGJ68554.1"/>
    <property type="molecule type" value="Genomic_DNA"/>
</dbReference>
<dbReference type="RefSeq" id="WP_188741647.1">
    <property type="nucleotide sequence ID" value="NZ_BAABFW010000078.1"/>
</dbReference>
<keyword evidence="1" id="KW-0732">Signal</keyword>
<reference evidence="5" key="2">
    <citation type="submission" date="2020-09" db="EMBL/GenBank/DDBJ databases">
        <authorList>
            <person name="Sun Q."/>
            <person name="Zhou Y."/>
        </authorList>
    </citation>
    <scope>NUCLEOTIDE SEQUENCE</scope>
    <source>
        <strain evidence="5">CGMCC 1.8984</strain>
    </source>
</reference>
<gene>
    <name evidence="5" type="ORF">GCM10011372_02890</name>
</gene>
<keyword evidence="3" id="KW-0472">Membrane</keyword>
<dbReference type="Proteomes" id="UP000636956">
    <property type="component" value="Unassembled WGS sequence"/>
</dbReference>
<accession>A0A917UMP1</accession>
<feature type="region of interest" description="Disordered" evidence="2">
    <location>
        <begin position="87"/>
        <end position="119"/>
    </location>
</feature>
<evidence type="ECO:0000313" key="6">
    <source>
        <dbReference type="Proteomes" id="UP000636956"/>
    </source>
</evidence>
<feature type="compositionally biased region" description="Low complexity" evidence="2">
    <location>
        <begin position="103"/>
        <end position="112"/>
    </location>
</feature>
<sequence>MSERTPGWYPDPDRPRSIRWWNGSDWTDEQPPQPSASTPALNSESTPETPPKSRRGLLIAGIAVGAVLLVGAGVAVGSSLLNREAPAQAAASPSATKEAEVRTTPSAAAQPTPEAPPAPTVMAVGQTLESKNFHLTVNSAEILDQIETTDGAPLTPAAGTQLVLVKTTYTVTGPNAVDLTCGNYDTFIRGYDSEGGQMAETFETPRIPGNQPCNQKIVTGQTAEWNFAYQMTSGRQPGALVVVDTNFYGEGSWGEENVMALR</sequence>
<keyword evidence="6" id="KW-1185">Reference proteome</keyword>
<dbReference type="Gene3D" id="2.60.40.1240">
    <property type="match status" value="1"/>
</dbReference>
<name>A0A917UMP1_9MICO</name>
<feature type="compositionally biased region" description="Polar residues" evidence="2">
    <location>
        <begin position="35"/>
        <end position="47"/>
    </location>
</feature>
<protein>
    <recommendedName>
        <fullName evidence="4">DUF2510 domain-containing protein</fullName>
    </recommendedName>
</protein>
<evidence type="ECO:0000256" key="2">
    <source>
        <dbReference type="SAM" id="MobiDB-lite"/>
    </source>
</evidence>
<keyword evidence="3" id="KW-1133">Transmembrane helix</keyword>
<evidence type="ECO:0000256" key="3">
    <source>
        <dbReference type="SAM" id="Phobius"/>
    </source>
</evidence>
<feature type="transmembrane region" description="Helical" evidence="3">
    <location>
        <begin position="57"/>
        <end position="81"/>
    </location>
</feature>